<comment type="caution">
    <text evidence="2">The sequence shown here is derived from an EMBL/GenBank/DDBJ whole genome shotgun (WGS) entry which is preliminary data.</text>
</comment>
<proteinExistence type="predicted"/>
<evidence type="ECO:0000313" key="3">
    <source>
        <dbReference type="Proteomes" id="UP000654075"/>
    </source>
</evidence>
<dbReference type="EMBL" id="CAJNNV010029999">
    <property type="protein sequence ID" value="CAE8631003.1"/>
    <property type="molecule type" value="Genomic_DNA"/>
</dbReference>
<dbReference type="Proteomes" id="UP000654075">
    <property type="component" value="Unassembled WGS sequence"/>
</dbReference>
<gene>
    <name evidence="2" type="ORF">PGLA1383_LOCUS47154</name>
</gene>
<protein>
    <submittedName>
        <fullName evidence="2">Uncharacterized protein</fullName>
    </submittedName>
</protein>
<evidence type="ECO:0000256" key="1">
    <source>
        <dbReference type="SAM" id="MobiDB-lite"/>
    </source>
</evidence>
<organism evidence="2 3">
    <name type="scientific">Polarella glacialis</name>
    <name type="common">Dinoflagellate</name>
    <dbReference type="NCBI Taxonomy" id="89957"/>
    <lineage>
        <taxon>Eukaryota</taxon>
        <taxon>Sar</taxon>
        <taxon>Alveolata</taxon>
        <taxon>Dinophyceae</taxon>
        <taxon>Suessiales</taxon>
        <taxon>Suessiaceae</taxon>
        <taxon>Polarella</taxon>
    </lineage>
</organism>
<name>A0A813H025_POLGL</name>
<evidence type="ECO:0000313" key="2">
    <source>
        <dbReference type="EMBL" id="CAE8631003.1"/>
    </source>
</evidence>
<sequence>MAVRFVNMMSCHQKETDAWARDDDADPAKELAAQLDDVSDDEGEPSVNARPPEDAAAYLRAMHHKGGEDVMGKVLADAAKHVAGTEREPSLMKNSYVKQLQSRQHRAAERQLVLEVIDNGDLIMEDFDDCVEADWISPRMRKKKDSRASAEKIGSVPGMPQVFD</sequence>
<reference evidence="2" key="1">
    <citation type="submission" date="2021-02" db="EMBL/GenBank/DDBJ databases">
        <authorList>
            <person name="Dougan E. K."/>
            <person name="Rhodes N."/>
            <person name="Thang M."/>
            <person name="Chan C."/>
        </authorList>
    </citation>
    <scope>NUCLEOTIDE SEQUENCE</scope>
</reference>
<keyword evidence="3" id="KW-1185">Reference proteome</keyword>
<feature type="region of interest" description="Disordered" evidence="1">
    <location>
        <begin position="142"/>
        <end position="164"/>
    </location>
</feature>
<accession>A0A813H025</accession>
<dbReference type="AlphaFoldDB" id="A0A813H025"/>